<keyword evidence="3" id="KW-1185">Reference proteome</keyword>
<protein>
    <recommendedName>
        <fullName evidence="4">Transcription factor domain-containing protein</fullName>
    </recommendedName>
</protein>
<dbReference type="AlphaFoldDB" id="A0A553HPQ7"/>
<evidence type="ECO:0000313" key="3">
    <source>
        <dbReference type="Proteomes" id="UP000319160"/>
    </source>
</evidence>
<dbReference type="PANTHER" id="PTHR37540">
    <property type="entry name" value="TRANSCRIPTION FACTOR (ACR-2), PUTATIVE-RELATED-RELATED"/>
    <property type="match status" value="1"/>
</dbReference>
<dbReference type="PANTHER" id="PTHR37540:SF5">
    <property type="entry name" value="TRANSCRIPTION FACTOR DOMAIN-CONTAINING PROTEIN"/>
    <property type="match status" value="1"/>
</dbReference>
<dbReference type="OrthoDB" id="4158087at2759"/>
<feature type="region of interest" description="Disordered" evidence="1">
    <location>
        <begin position="31"/>
        <end position="60"/>
    </location>
</feature>
<evidence type="ECO:0000256" key="1">
    <source>
        <dbReference type="SAM" id="MobiDB-lite"/>
    </source>
</evidence>
<organism evidence="2 3">
    <name type="scientific">Xylaria flabelliformis</name>
    <dbReference type="NCBI Taxonomy" id="2512241"/>
    <lineage>
        <taxon>Eukaryota</taxon>
        <taxon>Fungi</taxon>
        <taxon>Dikarya</taxon>
        <taxon>Ascomycota</taxon>
        <taxon>Pezizomycotina</taxon>
        <taxon>Sordariomycetes</taxon>
        <taxon>Xylariomycetidae</taxon>
        <taxon>Xylariales</taxon>
        <taxon>Xylariaceae</taxon>
        <taxon>Xylaria</taxon>
    </lineage>
</organism>
<accession>A0A553HPQ7</accession>
<evidence type="ECO:0000313" key="2">
    <source>
        <dbReference type="EMBL" id="TRX89909.1"/>
    </source>
</evidence>
<comment type="caution">
    <text evidence="2">The sequence shown here is derived from an EMBL/GenBank/DDBJ whole genome shotgun (WGS) entry which is preliminary data.</text>
</comment>
<dbReference type="Proteomes" id="UP000319160">
    <property type="component" value="Unassembled WGS sequence"/>
</dbReference>
<gene>
    <name evidence="2" type="ORF">FHL15_009181</name>
</gene>
<proteinExistence type="predicted"/>
<feature type="region of interest" description="Disordered" evidence="1">
    <location>
        <begin position="1"/>
        <end position="20"/>
    </location>
</feature>
<evidence type="ECO:0008006" key="4">
    <source>
        <dbReference type="Google" id="ProtNLM"/>
    </source>
</evidence>
<name>A0A553HPQ7_9PEZI</name>
<reference evidence="3" key="1">
    <citation type="submission" date="2019-06" db="EMBL/GenBank/DDBJ databases">
        <title>Draft genome sequence of the griseofulvin-producing fungus Xylaria cubensis strain G536.</title>
        <authorList>
            <person name="Mead M.E."/>
            <person name="Raja H.A."/>
            <person name="Steenwyk J.L."/>
            <person name="Knowles S.L."/>
            <person name="Oberlies N.H."/>
            <person name="Rokas A."/>
        </authorList>
    </citation>
    <scope>NUCLEOTIDE SEQUENCE [LARGE SCALE GENOMIC DNA]</scope>
    <source>
        <strain evidence="3">G536</strain>
    </source>
</reference>
<sequence>MADTFPFIVTTPDDRSGDGKRRLVRSHVMRGKNLKRRPSRPPSCISVHPGDVNPSSTRKDPSILAGGCEVSYEIRSSTDLDPHTLETMRQLRRAIGPPDLGLAENQSELSWLEPIKSDPACLHFTMFVAGMWKDSIAVRGEQNTISQASLVSYGKVLNLLQQRFTDGASDVSTSDSSLIVVTGLVMGSLALCDFKTALNHLKGLHQMIVLRGGLSTLNGNRRLQFKICRADISVALSTGCDVYFLSDTEISWDSYIASLDSRDLYNSQETSTLSKELVVGMPEKLFIIWDDLSEVVRAINIAAQCARSVDFELYQEAMISIHYRLIKLEPELKIFDELIRLTLLGFCSGVFLQWRGVKFRFKHLAQQLMMILRHIGIDDEMSIGSFRMVLWSILVSAISVLDEQEAASLRPALKKTARRMGMTSWSEIETILKSFLWINNYHSAPAREFIETTLA</sequence>
<dbReference type="EMBL" id="VFLP01000061">
    <property type="protein sequence ID" value="TRX89909.1"/>
    <property type="molecule type" value="Genomic_DNA"/>
</dbReference>
<dbReference type="STRING" id="2512241.A0A553HPQ7"/>